<dbReference type="InterPro" id="IPR005746">
    <property type="entry name" value="Thioredoxin"/>
</dbReference>
<dbReference type="CDD" id="cd02947">
    <property type="entry name" value="TRX_family"/>
    <property type="match status" value="1"/>
</dbReference>
<comment type="similarity">
    <text evidence="1">Belongs to the thioredoxin family.</text>
</comment>
<feature type="domain" description="Thioredoxin" evidence="8">
    <location>
        <begin position="12"/>
        <end position="144"/>
    </location>
</feature>
<dbReference type="NCBIfam" id="TIGR01068">
    <property type="entry name" value="thioredoxin"/>
    <property type="match status" value="1"/>
</dbReference>
<evidence type="ECO:0000313" key="9">
    <source>
        <dbReference type="EMBL" id="AMK77540.1"/>
    </source>
</evidence>
<evidence type="ECO:0000256" key="2">
    <source>
        <dbReference type="ARBA" id="ARBA00022448"/>
    </source>
</evidence>
<dbReference type="InterPro" id="IPR017937">
    <property type="entry name" value="Thioredoxin_CS"/>
</dbReference>
<dbReference type="GO" id="GO:0046872">
    <property type="term" value="F:metal ion binding"/>
    <property type="evidence" value="ECO:0007669"/>
    <property type="project" value="UniProtKB-KW"/>
</dbReference>
<gene>
    <name evidence="9" type="ORF">JT25_013780</name>
</gene>
<dbReference type="OrthoDB" id="9790390at2"/>
<dbReference type="KEGG" id="mdn:JT25_013780"/>
<evidence type="ECO:0000256" key="7">
    <source>
        <dbReference type="NCBIfam" id="TIGR01068"/>
    </source>
</evidence>
<keyword evidence="5" id="KW-1015">Disulfide bond</keyword>
<keyword evidence="4" id="KW-0249">Electron transport</keyword>
<evidence type="ECO:0000256" key="6">
    <source>
        <dbReference type="ARBA" id="ARBA00023284"/>
    </source>
</evidence>
<name>A0A126T642_9GAMM</name>
<dbReference type="EMBL" id="CP014476">
    <property type="protein sequence ID" value="AMK77540.1"/>
    <property type="molecule type" value="Genomic_DNA"/>
</dbReference>
<dbReference type="PROSITE" id="PS51352">
    <property type="entry name" value="THIOREDOXIN_2"/>
    <property type="match status" value="1"/>
</dbReference>
<organism evidence="9 10">
    <name type="scientific">Methylomonas denitrificans</name>
    <dbReference type="NCBI Taxonomy" id="1538553"/>
    <lineage>
        <taxon>Bacteria</taxon>
        <taxon>Pseudomonadati</taxon>
        <taxon>Pseudomonadota</taxon>
        <taxon>Gammaproteobacteria</taxon>
        <taxon>Methylococcales</taxon>
        <taxon>Methylococcaceae</taxon>
        <taxon>Methylomonas</taxon>
    </lineage>
</organism>
<reference evidence="9 10" key="1">
    <citation type="journal article" date="2015" name="Environ. Microbiol.">
        <title>Methane oxidation coupled to nitrate reduction under hypoxia by the Gammaproteobacterium Methylomonas denitrificans, sp. nov. type strain FJG1.</title>
        <authorList>
            <person name="Kits K.D."/>
            <person name="Klotz M.G."/>
            <person name="Stein L.Y."/>
        </authorList>
    </citation>
    <scope>NUCLEOTIDE SEQUENCE [LARGE SCALE GENOMIC DNA]</scope>
    <source>
        <strain evidence="9 10">FJG1</strain>
    </source>
</reference>
<evidence type="ECO:0000256" key="4">
    <source>
        <dbReference type="ARBA" id="ARBA00022982"/>
    </source>
</evidence>
<dbReference type="NCBIfam" id="NF008229">
    <property type="entry name" value="PRK10996.1"/>
    <property type="match status" value="1"/>
</dbReference>
<dbReference type="Gene3D" id="2.30.30.380">
    <property type="entry name" value="Zn-finger domain of Sec23/24"/>
    <property type="match status" value="1"/>
</dbReference>
<protein>
    <recommendedName>
        <fullName evidence="7">Thioredoxin</fullName>
    </recommendedName>
</protein>
<dbReference type="SUPFAM" id="SSF52833">
    <property type="entry name" value="Thioredoxin-like"/>
    <property type="match status" value="1"/>
</dbReference>
<keyword evidence="3" id="KW-0479">Metal-binding</keyword>
<dbReference type="PRINTS" id="PR00421">
    <property type="entry name" value="THIOREDOXIN"/>
</dbReference>
<dbReference type="InterPro" id="IPR049299">
    <property type="entry name" value="Thio2_N"/>
</dbReference>
<keyword evidence="2" id="KW-0813">Transport</keyword>
<evidence type="ECO:0000256" key="3">
    <source>
        <dbReference type="ARBA" id="ARBA00022723"/>
    </source>
</evidence>
<evidence type="ECO:0000256" key="1">
    <source>
        <dbReference type="ARBA" id="ARBA00008987"/>
    </source>
</evidence>
<evidence type="ECO:0000259" key="8">
    <source>
        <dbReference type="PROSITE" id="PS51352"/>
    </source>
</evidence>
<dbReference type="STRING" id="1538553.JT25_013780"/>
<dbReference type="GO" id="GO:0005829">
    <property type="term" value="C:cytosol"/>
    <property type="evidence" value="ECO:0007669"/>
    <property type="project" value="TreeGrafter"/>
</dbReference>
<dbReference type="FunFam" id="3.40.30.10:FF:000001">
    <property type="entry name" value="Thioredoxin"/>
    <property type="match status" value="1"/>
</dbReference>
<dbReference type="GO" id="GO:0015035">
    <property type="term" value="F:protein-disulfide reductase activity"/>
    <property type="evidence" value="ECO:0007669"/>
    <property type="project" value="UniProtKB-UniRule"/>
</dbReference>
<evidence type="ECO:0000256" key="5">
    <source>
        <dbReference type="ARBA" id="ARBA00023157"/>
    </source>
</evidence>
<accession>A0A126T642</accession>
<dbReference type="RefSeq" id="WP_036275160.1">
    <property type="nucleotide sequence ID" value="NZ_CP014476.1"/>
</dbReference>
<evidence type="ECO:0000313" key="10">
    <source>
        <dbReference type="Proteomes" id="UP000030512"/>
    </source>
</evidence>
<dbReference type="InterPro" id="IPR036249">
    <property type="entry name" value="Thioredoxin-like_sf"/>
</dbReference>
<dbReference type="PROSITE" id="PS00194">
    <property type="entry name" value="THIOREDOXIN_1"/>
    <property type="match status" value="1"/>
</dbReference>
<dbReference type="InterPro" id="IPR013766">
    <property type="entry name" value="Thioredoxin_domain"/>
</dbReference>
<dbReference type="Pfam" id="PF00085">
    <property type="entry name" value="Thioredoxin"/>
    <property type="match status" value="1"/>
</dbReference>
<keyword evidence="6" id="KW-0676">Redox-active center</keyword>
<proteinExistence type="inferred from homology"/>
<keyword evidence="10" id="KW-1185">Reference proteome</keyword>
<dbReference type="Pfam" id="PF21352">
    <property type="entry name" value="Zn_ribbon_Thio2"/>
    <property type="match status" value="1"/>
</dbReference>
<dbReference type="Proteomes" id="UP000030512">
    <property type="component" value="Chromosome"/>
</dbReference>
<dbReference type="PANTHER" id="PTHR45663:SF11">
    <property type="entry name" value="GEO12009P1"/>
    <property type="match status" value="1"/>
</dbReference>
<sequence length="144" mass="15958">MSESLHLVCPHCQAVNRVPTTRLSQGPKCGQCHQVLFNGHPLALTTKSFETHLARNDIPLLVDFWADWCGPCKMMAPAFAQAAQVLEPRVRLGKIDTEAEQQLSARYNIRSIPTLILFKGGRELARQAGVLSAQDIVRLVNSQL</sequence>
<dbReference type="PANTHER" id="PTHR45663">
    <property type="entry name" value="GEO12009P1"/>
    <property type="match status" value="1"/>
</dbReference>
<dbReference type="AlphaFoldDB" id="A0A126T642"/>
<dbReference type="GO" id="GO:0045454">
    <property type="term" value="P:cell redox homeostasis"/>
    <property type="evidence" value="ECO:0007669"/>
    <property type="project" value="TreeGrafter"/>
</dbReference>
<dbReference type="Gene3D" id="3.40.30.10">
    <property type="entry name" value="Glutaredoxin"/>
    <property type="match status" value="1"/>
</dbReference>